<sequence>MEIAVTGIFILLVASIVYKFLKEKKYSNESALGSIASTIGVLGTFIGIAIGLWKFNPNNITESVPLLLTGMKIAFATSIAGMSAAILMKYIALKKEDEENIDDIMELFNTMISESRNVNATLVQNQVQIEDVLNKVSELWSNNQQRFTKELANEIINLNNNTISKQEELITEFKKLGETFKELNSGVSGLLKWQENYKETIESNTKELNLVLESIHNTDESIKSIAKNSSLIKENNENLSKALKDIRSSQEVIVDGTKSIIQISDKAKESIPEINKYFEHIDIQLKDVVDNLDMVIHDNSRKLEKHLEKITSESLSKTTRCIADNNMEFRSEVEEYLNRFKMIVYNLKKCVPEINNNLYQTSHRFNKALTTYNNEVQKSLQQNLKQLNKQVDSLQKSTDSINYNLENTISDSTKRIENLSTATSNQIKIMIEDMENIFTRKVEQLDETLEAELTKSLNSLGSQLITISEKFANDYTPLADKLKEVVTIAEGAR</sequence>
<protein>
    <recommendedName>
        <fullName evidence="4">MotA/TolQ/ExbB proton channel domain-containing protein</fullName>
    </recommendedName>
</protein>
<keyword evidence="3" id="KW-1185">Reference proteome</keyword>
<dbReference type="Gene3D" id="1.10.287.950">
    <property type="entry name" value="Methyl-accepting chemotaxis protein"/>
    <property type="match status" value="1"/>
</dbReference>
<keyword evidence="1" id="KW-0472">Membrane</keyword>
<evidence type="ECO:0000313" key="3">
    <source>
        <dbReference type="Proteomes" id="UP000609849"/>
    </source>
</evidence>
<accession>A0ABR7JKE7</accession>
<name>A0ABR7JKE7_9FIRM</name>
<feature type="transmembrane region" description="Helical" evidence="1">
    <location>
        <begin position="73"/>
        <end position="92"/>
    </location>
</feature>
<dbReference type="Gene3D" id="1.20.120.20">
    <property type="entry name" value="Apolipoprotein"/>
    <property type="match status" value="1"/>
</dbReference>
<feature type="transmembrane region" description="Helical" evidence="1">
    <location>
        <begin position="6"/>
        <end position="21"/>
    </location>
</feature>
<organism evidence="2 3">
    <name type="scientific">Romboutsia faecis</name>
    <dbReference type="NCBI Taxonomy" id="2764597"/>
    <lineage>
        <taxon>Bacteria</taxon>
        <taxon>Bacillati</taxon>
        <taxon>Bacillota</taxon>
        <taxon>Clostridia</taxon>
        <taxon>Peptostreptococcales</taxon>
        <taxon>Peptostreptococcaceae</taxon>
        <taxon>Romboutsia</taxon>
    </lineage>
</organism>
<dbReference type="SUPFAM" id="SSF58113">
    <property type="entry name" value="Apolipoprotein A-I"/>
    <property type="match status" value="2"/>
</dbReference>
<evidence type="ECO:0008006" key="4">
    <source>
        <dbReference type="Google" id="ProtNLM"/>
    </source>
</evidence>
<reference evidence="2 3" key="1">
    <citation type="submission" date="2020-08" db="EMBL/GenBank/DDBJ databases">
        <authorList>
            <person name="Liu C."/>
            <person name="Sun Q."/>
        </authorList>
    </citation>
    <scope>NUCLEOTIDE SEQUENCE [LARGE SCALE GENOMIC DNA]</scope>
    <source>
        <strain evidence="2 3">NSJ-18</strain>
    </source>
</reference>
<keyword evidence="1" id="KW-1133">Transmembrane helix</keyword>
<evidence type="ECO:0000313" key="2">
    <source>
        <dbReference type="EMBL" id="MBC5995398.1"/>
    </source>
</evidence>
<dbReference type="Proteomes" id="UP000609849">
    <property type="component" value="Unassembled WGS sequence"/>
</dbReference>
<proteinExistence type="predicted"/>
<comment type="caution">
    <text evidence="2">The sequence shown here is derived from an EMBL/GenBank/DDBJ whole genome shotgun (WGS) entry which is preliminary data.</text>
</comment>
<feature type="transmembrane region" description="Helical" evidence="1">
    <location>
        <begin position="33"/>
        <end position="53"/>
    </location>
</feature>
<gene>
    <name evidence="2" type="ORF">H8923_01380</name>
</gene>
<keyword evidence="1" id="KW-0812">Transmembrane</keyword>
<dbReference type="EMBL" id="JACRWE010000001">
    <property type="protein sequence ID" value="MBC5995398.1"/>
    <property type="molecule type" value="Genomic_DNA"/>
</dbReference>
<evidence type="ECO:0000256" key="1">
    <source>
        <dbReference type="SAM" id="Phobius"/>
    </source>
</evidence>
<dbReference type="RefSeq" id="WP_153971396.1">
    <property type="nucleotide sequence ID" value="NZ_JACRWE010000001.1"/>
</dbReference>